<dbReference type="InterPro" id="IPR001851">
    <property type="entry name" value="ABC_transp_permease"/>
</dbReference>
<accession>A0A2S8S6F1</accession>
<dbReference type="GO" id="GO:0005886">
    <property type="term" value="C:plasma membrane"/>
    <property type="evidence" value="ECO:0007669"/>
    <property type="project" value="UniProtKB-SubCell"/>
</dbReference>
<comment type="subcellular location">
    <subcellularLocation>
        <location evidence="1">Cell membrane</location>
        <topology evidence="1">Multi-pass membrane protein</topology>
    </subcellularLocation>
</comment>
<dbReference type="Pfam" id="PF02653">
    <property type="entry name" value="BPD_transp_2"/>
    <property type="match status" value="1"/>
</dbReference>
<reference evidence="7 8" key="1">
    <citation type="submission" date="2018-02" db="EMBL/GenBank/DDBJ databases">
        <title>Genomic Encyclopedia of Archaeal and Bacterial Type Strains, Phase II (KMG-II): from individual species to whole genera.</title>
        <authorList>
            <person name="Goeker M."/>
        </authorList>
    </citation>
    <scope>NUCLEOTIDE SEQUENCE [LARGE SCALE GENOMIC DNA]</scope>
    <source>
        <strain evidence="7 8">DSM 18921</strain>
    </source>
</reference>
<feature type="transmembrane region" description="Helical" evidence="6">
    <location>
        <begin position="109"/>
        <end position="130"/>
    </location>
</feature>
<sequence>MRDMKAFFLHLAVLAALLAALPLLSAYHVTNVAKIMVLAVYAMGYNIAFGYTGLLSLGHALFFAAGLYAAGMGISQFGLGSAGALVAGPVAGGLIAAAVGLLALRTAGVAFMIVTLMFAQAGYLTVLYFVRYTRGDEGIVLDRAARMLGGVDLSGDTPRYLLAFALFAVALLVNLALVRSPFGRVMIAMRENEARSRMLGYNPYTVKLTALVVSGVYAGAAGAAYAVLFGYVGASLASVQYSILPLLYVLLGGAGTVLGPLLGALLMFYLIDYASSATSAYQFIVGAVLVVLVLFAPKGILGTLRERGLRWLP</sequence>
<name>A0A2S8S6F1_9RHOB</name>
<dbReference type="EMBL" id="PVEP01000005">
    <property type="protein sequence ID" value="PQV56353.1"/>
    <property type="molecule type" value="Genomic_DNA"/>
</dbReference>
<keyword evidence="4 6" id="KW-1133">Transmembrane helix</keyword>
<proteinExistence type="predicted"/>
<keyword evidence="3 6" id="KW-0812">Transmembrane</keyword>
<comment type="caution">
    <text evidence="7">The sequence shown here is derived from an EMBL/GenBank/DDBJ whole genome shotgun (WGS) entry which is preliminary data.</text>
</comment>
<protein>
    <submittedName>
        <fullName evidence="7">Amino acid/amide ABC transporter membrane protein 2 (HAAT family)</fullName>
    </submittedName>
</protein>
<dbReference type="PANTHER" id="PTHR30482">
    <property type="entry name" value="HIGH-AFFINITY BRANCHED-CHAIN AMINO ACID TRANSPORT SYSTEM PERMEASE"/>
    <property type="match status" value="1"/>
</dbReference>
<evidence type="ECO:0000256" key="6">
    <source>
        <dbReference type="SAM" id="Phobius"/>
    </source>
</evidence>
<gene>
    <name evidence="7" type="ORF">LX70_02619</name>
</gene>
<feature type="transmembrane region" description="Helical" evidence="6">
    <location>
        <begin position="82"/>
        <end position="103"/>
    </location>
</feature>
<evidence type="ECO:0000256" key="5">
    <source>
        <dbReference type="ARBA" id="ARBA00023136"/>
    </source>
</evidence>
<feature type="transmembrane region" description="Helical" evidence="6">
    <location>
        <begin position="246"/>
        <end position="271"/>
    </location>
</feature>
<organism evidence="7 8">
    <name type="scientific">Albidovulum denitrificans</name>
    <dbReference type="NCBI Taxonomy" id="404881"/>
    <lineage>
        <taxon>Bacteria</taxon>
        <taxon>Pseudomonadati</taxon>
        <taxon>Pseudomonadota</taxon>
        <taxon>Alphaproteobacteria</taxon>
        <taxon>Rhodobacterales</taxon>
        <taxon>Paracoccaceae</taxon>
        <taxon>Albidovulum</taxon>
    </lineage>
</organism>
<evidence type="ECO:0000256" key="2">
    <source>
        <dbReference type="ARBA" id="ARBA00022475"/>
    </source>
</evidence>
<dbReference type="InterPro" id="IPR043428">
    <property type="entry name" value="LivM-like"/>
</dbReference>
<feature type="transmembrane region" description="Helical" evidence="6">
    <location>
        <begin position="160"/>
        <end position="178"/>
    </location>
</feature>
<feature type="transmembrane region" description="Helical" evidence="6">
    <location>
        <begin position="283"/>
        <end position="304"/>
    </location>
</feature>
<evidence type="ECO:0000256" key="4">
    <source>
        <dbReference type="ARBA" id="ARBA00022989"/>
    </source>
</evidence>
<dbReference type="CDD" id="cd06581">
    <property type="entry name" value="TM_PBP1_LivM_like"/>
    <property type="match status" value="1"/>
</dbReference>
<dbReference type="Proteomes" id="UP000238338">
    <property type="component" value="Unassembled WGS sequence"/>
</dbReference>
<evidence type="ECO:0000256" key="3">
    <source>
        <dbReference type="ARBA" id="ARBA00022692"/>
    </source>
</evidence>
<feature type="transmembrane region" description="Helical" evidence="6">
    <location>
        <begin position="208"/>
        <end position="234"/>
    </location>
</feature>
<dbReference type="PANTHER" id="PTHR30482:SF17">
    <property type="entry name" value="ABC TRANSPORTER ATP-BINDING PROTEIN"/>
    <property type="match status" value="1"/>
</dbReference>
<dbReference type="GO" id="GO:0015658">
    <property type="term" value="F:branched-chain amino acid transmembrane transporter activity"/>
    <property type="evidence" value="ECO:0007669"/>
    <property type="project" value="InterPro"/>
</dbReference>
<evidence type="ECO:0000313" key="7">
    <source>
        <dbReference type="EMBL" id="PQV56353.1"/>
    </source>
</evidence>
<evidence type="ECO:0000313" key="8">
    <source>
        <dbReference type="Proteomes" id="UP000238338"/>
    </source>
</evidence>
<feature type="transmembrane region" description="Helical" evidence="6">
    <location>
        <begin position="50"/>
        <end position="70"/>
    </location>
</feature>
<keyword evidence="2" id="KW-1003">Cell membrane</keyword>
<keyword evidence="8" id="KW-1185">Reference proteome</keyword>
<dbReference type="AlphaFoldDB" id="A0A2S8S6F1"/>
<evidence type="ECO:0000256" key="1">
    <source>
        <dbReference type="ARBA" id="ARBA00004651"/>
    </source>
</evidence>
<keyword evidence="5 6" id="KW-0472">Membrane</keyword>